<dbReference type="EMBL" id="NIVS01000001">
    <property type="protein sequence ID" value="OWQ57457.1"/>
    <property type="molecule type" value="Genomic_DNA"/>
</dbReference>
<dbReference type="OrthoDB" id="4174719at2"/>
<dbReference type="PANTHER" id="PTHR43774:SF1">
    <property type="entry name" value="PEPTIDE METHIONINE SULFOXIDE REDUCTASE MSRA 2"/>
    <property type="match status" value="1"/>
</dbReference>
<dbReference type="Pfam" id="PF01625">
    <property type="entry name" value="PMSR"/>
    <property type="match status" value="1"/>
</dbReference>
<dbReference type="EC" id="1.8.4.11" evidence="4"/>
<evidence type="ECO:0000256" key="1">
    <source>
        <dbReference type="ARBA" id="ARBA00023002"/>
    </source>
</evidence>
<dbReference type="PANTHER" id="PTHR43774">
    <property type="entry name" value="PEPTIDE METHIONINE SULFOXIDE REDUCTASE"/>
    <property type="match status" value="1"/>
</dbReference>
<dbReference type="AlphaFoldDB" id="A0A246HS94"/>
<dbReference type="GO" id="GO:0008113">
    <property type="term" value="F:peptide-methionine (S)-S-oxide reductase activity"/>
    <property type="evidence" value="ECO:0007669"/>
    <property type="project" value="UniProtKB-UniRule"/>
</dbReference>
<dbReference type="HAMAP" id="MF_01401">
    <property type="entry name" value="MsrA"/>
    <property type="match status" value="1"/>
</dbReference>
<dbReference type="Proteomes" id="UP000198157">
    <property type="component" value="Unassembled WGS sequence"/>
</dbReference>
<dbReference type="InterPro" id="IPR036509">
    <property type="entry name" value="Met_Sox_Rdtase_MsrA_sf"/>
</dbReference>
<comment type="similarity">
    <text evidence="4">Belongs to the MsrA Met sulfoxide reductase family.</text>
</comment>
<feature type="domain" description="Peptide methionine sulphoxide reductase MsrA" evidence="5">
    <location>
        <begin position="61"/>
        <end position="213"/>
    </location>
</feature>
<evidence type="ECO:0000259" key="5">
    <source>
        <dbReference type="Pfam" id="PF01625"/>
    </source>
</evidence>
<feature type="active site" evidence="4">
    <location>
        <position position="68"/>
    </location>
</feature>
<keyword evidence="1 4" id="KW-0560">Oxidoreductase</keyword>
<evidence type="ECO:0000313" key="6">
    <source>
        <dbReference type="EMBL" id="OWQ57457.1"/>
    </source>
</evidence>
<reference evidence="6 7" key="1">
    <citation type="submission" date="2017-06" db="EMBL/GenBank/DDBJ databases">
        <authorList>
            <person name="Kim H.J."/>
            <person name="Triplett B.A."/>
        </authorList>
    </citation>
    <scope>NUCLEOTIDE SEQUENCE [LARGE SCALE GENOMIC DNA]</scope>
    <source>
        <strain evidence="6 7">13146</strain>
    </source>
</reference>
<name>A0A246HS94_STEMA</name>
<accession>A0A246HS94</accession>
<evidence type="ECO:0000256" key="4">
    <source>
        <dbReference type="HAMAP-Rule" id="MF_01401"/>
    </source>
</evidence>
<evidence type="ECO:0000256" key="3">
    <source>
        <dbReference type="ARBA" id="ARBA00048782"/>
    </source>
</evidence>
<dbReference type="GO" id="GO:0033744">
    <property type="term" value="F:L-methionine:thioredoxin-disulfide S-oxidoreductase activity"/>
    <property type="evidence" value="ECO:0007669"/>
    <property type="project" value="RHEA"/>
</dbReference>
<gene>
    <name evidence="4 6" type="primary">msrA</name>
    <name evidence="6" type="ORF">CEE60_00055</name>
</gene>
<sequence length="247" mass="26116">MKIAFDKLVAGGIAVAIAALTASVVVGLDRPAQAAAAAPSAVVPAPTGKADLHQPGVKRAQVVFAGGCFWGVQGVFQHIKGVDSALSGYIGGSAANATYPRVGSGSTGHAEAVQVTYDPSQVSYGQLMQVFFSVAHDPTQLNRQGPDRGTQYRSAVYADDAAQRDATRAYIAQLQQARAYAAPVVTQVDGGKPFFAAEGYHQNYLTLHPESLYIRINDLPKVAALKQQYPALYREQPRLVSTTISAR</sequence>
<evidence type="ECO:0000313" key="7">
    <source>
        <dbReference type="Proteomes" id="UP000198157"/>
    </source>
</evidence>
<evidence type="ECO:0000256" key="2">
    <source>
        <dbReference type="ARBA" id="ARBA00047806"/>
    </source>
</evidence>
<dbReference type="SUPFAM" id="SSF55068">
    <property type="entry name" value="Peptide methionine sulfoxide reductase"/>
    <property type="match status" value="1"/>
</dbReference>
<organism evidence="6 7">
    <name type="scientific">Stenotrophomonas maltophilia</name>
    <name type="common">Pseudomonas maltophilia</name>
    <name type="synonym">Xanthomonas maltophilia</name>
    <dbReference type="NCBI Taxonomy" id="40324"/>
    <lineage>
        <taxon>Bacteria</taxon>
        <taxon>Pseudomonadati</taxon>
        <taxon>Pseudomonadota</taxon>
        <taxon>Gammaproteobacteria</taxon>
        <taxon>Lysobacterales</taxon>
        <taxon>Lysobacteraceae</taxon>
        <taxon>Stenotrophomonas</taxon>
        <taxon>Stenotrophomonas maltophilia group</taxon>
    </lineage>
</organism>
<dbReference type="NCBIfam" id="TIGR00401">
    <property type="entry name" value="msrA"/>
    <property type="match status" value="1"/>
</dbReference>
<comment type="catalytic activity">
    <reaction evidence="3 4">
        <text>[thioredoxin]-disulfide + L-methionine + H2O = L-methionine (S)-S-oxide + [thioredoxin]-dithiol</text>
        <dbReference type="Rhea" id="RHEA:19993"/>
        <dbReference type="Rhea" id="RHEA-COMP:10698"/>
        <dbReference type="Rhea" id="RHEA-COMP:10700"/>
        <dbReference type="ChEBI" id="CHEBI:15377"/>
        <dbReference type="ChEBI" id="CHEBI:29950"/>
        <dbReference type="ChEBI" id="CHEBI:50058"/>
        <dbReference type="ChEBI" id="CHEBI:57844"/>
        <dbReference type="ChEBI" id="CHEBI:58772"/>
        <dbReference type="EC" id="1.8.4.11"/>
    </reaction>
</comment>
<proteinExistence type="inferred from homology"/>
<comment type="caution">
    <text evidence="6">The sequence shown here is derived from an EMBL/GenBank/DDBJ whole genome shotgun (WGS) entry which is preliminary data.</text>
</comment>
<comment type="catalytic activity">
    <reaction evidence="2 4">
        <text>L-methionyl-[protein] + [thioredoxin]-disulfide + H2O = L-methionyl-(S)-S-oxide-[protein] + [thioredoxin]-dithiol</text>
        <dbReference type="Rhea" id="RHEA:14217"/>
        <dbReference type="Rhea" id="RHEA-COMP:10698"/>
        <dbReference type="Rhea" id="RHEA-COMP:10700"/>
        <dbReference type="Rhea" id="RHEA-COMP:12313"/>
        <dbReference type="Rhea" id="RHEA-COMP:12315"/>
        <dbReference type="ChEBI" id="CHEBI:15377"/>
        <dbReference type="ChEBI" id="CHEBI:16044"/>
        <dbReference type="ChEBI" id="CHEBI:29950"/>
        <dbReference type="ChEBI" id="CHEBI:44120"/>
        <dbReference type="ChEBI" id="CHEBI:50058"/>
        <dbReference type="EC" id="1.8.4.11"/>
    </reaction>
</comment>
<protein>
    <recommendedName>
        <fullName evidence="4">Peptide methionine sulfoxide reductase MsrA</fullName>
        <shortName evidence="4">Protein-methionine-S-oxide reductase</shortName>
        <ecNumber evidence="4">1.8.4.11</ecNumber>
    </recommendedName>
    <alternativeName>
        <fullName evidence="4">Peptide-methionine (S)-S-oxide reductase</fullName>
        <shortName evidence="4">Peptide Met(O) reductase</shortName>
    </alternativeName>
</protein>
<comment type="function">
    <text evidence="4">Has an important function as a repair enzyme for proteins that have been inactivated by oxidation. Catalyzes the reversible oxidation-reduction of methionine sulfoxide in proteins to methionine.</text>
</comment>
<dbReference type="InterPro" id="IPR002569">
    <property type="entry name" value="Met_Sox_Rdtase_MsrA_dom"/>
</dbReference>
<dbReference type="Gene3D" id="3.30.1060.10">
    <property type="entry name" value="Peptide methionine sulphoxide reductase MsrA"/>
    <property type="match status" value="1"/>
</dbReference>